<dbReference type="EC" id="2.4.99.28" evidence="13"/>
<dbReference type="GO" id="GO:0004180">
    <property type="term" value="F:carboxypeptidase activity"/>
    <property type="evidence" value="ECO:0007669"/>
    <property type="project" value="UniProtKB-KW"/>
</dbReference>
<keyword evidence="4" id="KW-0645">Protease</keyword>
<keyword evidence="15" id="KW-1133">Transmembrane helix</keyword>
<evidence type="ECO:0000256" key="11">
    <source>
        <dbReference type="ARBA" id="ARBA00023268"/>
    </source>
</evidence>
<keyword evidence="9" id="KW-0573">Peptidoglycan synthesis</keyword>
<dbReference type="GO" id="GO:0008955">
    <property type="term" value="F:peptidoglycan glycosyltransferase activity"/>
    <property type="evidence" value="ECO:0007669"/>
    <property type="project" value="UniProtKB-EC"/>
</dbReference>
<evidence type="ECO:0000256" key="4">
    <source>
        <dbReference type="ARBA" id="ARBA00022670"/>
    </source>
</evidence>
<comment type="subcellular location">
    <subcellularLocation>
        <location evidence="1">Cell membrane</location>
    </subcellularLocation>
</comment>
<dbReference type="GO" id="GO:0071555">
    <property type="term" value="P:cell wall organization"/>
    <property type="evidence" value="ECO:0007669"/>
    <property type="project" value="UniProtKB-KW"/>
</dbReference>
<evidence type="ECO:0000256" key="13">
    <source>
        <dbReference type="ARBA" id="ARBA00044770"/>
    </source>
</evidence>
<keyword evidence="12" id="KW-0961">Cell wall biogenesis/degradation</keyword>
<keyword evidence="3" id="KW-0121">Carboxypeptidase</keyword>
<evidence type="ECO:0000256" key="8">
    <source>
        <dbReference type="ARBA" id="ARBA00022960"/>
    </source>
</evidence>
<feature type="transmembrane region" description="Helical" evidence="15">
    <location>
        <begin position="21"/>
        <end position="41"/>
    </location>
</feature>
<evidence type="ECO:0000256" key="3">
    <source>
        <dbReference type="ARBA" id="ARBA00022645"/>
    </source>
</evidence>
<evidence type="ECO:0000259" key="17">
    <source>
        <dbReference type="Pfam" id="PF00912"/>
    </source>
</evidence>
<dbReference type="GO" id="GO:0005886">
    <property type="term" value="C:plasma membrane"/>
    <property type="evidence" value="ECO:0007669"/>
    <property type="project" value="UniProtKB-SubCell"/>
</dbReference>
<name>A0A3B1CDU3_9ZZZZ</name>
<dbReference type="InterPro" id="IPR050396">
    <property type="entry name" value="Glycosyltr_51/Transpeptidase"/>
</dbReference>
<dbReference type="SUPFAM" id="SSF53955">
    <property type="entry name" value="Lysozyme-like"/>
    <property type="match status" value="1"/>
</dbReference>
<dbReference type="Pfam" id="PF00912">
    <property type="entry name" value="Transgly"/>
    <property type="match status" value="1"/>
</dbReference>
<evidence type="ECO:0000256" key="14">
    <source>
        <dbReference type="ARBA" id="ARBA00049902"/>
    </source>
</evidence>
<dbReference type="GO" id="GO:0030288">
    <property type="term" value="C:outer membrane-bounded periplasmic space"/>
    <property type="evidence" value="ECO:0007669"/>
    <property type="project" value="TreeGrafter"/>
</dbReference>
<evidence type="ECO:0000256" key="7">
    <source>
        <dbReference type="ARBA" id="ARBA00022801"/>
    </source>
</evidence>
<keyword evidence="11" id="KW-0511">Multifunctional enzyme</keyword>
<evidence type="ECO:0000256" key="2">
    <source>
        <dbReference type="ARBA" id="ARBA00022475"/>
    </source>
</evidence>
<dbReference type="GO" id="GO:0008658">
    <property type="term" value="F:penicillin binding"/>
    <property type="evidence" value="ECO:0007669"/>
    <property type="project" value="InterPro"/>
</dbReference>
<organism evidence="18">
    <name type="scientific">hydrothermal vent metagenome</name>
    <dbReference type="NCBI Taxonomy" id="652676"/>
    <lineage>
        <taxon>unclassified sequences</taxon>
        <taxon>metagenomes</taxon>
        <taxon>ecological metagenomes</taxon>
    </lineage>
</organism>
<dbReference type="InterPro" id="IPR001460">
    <property type="entry name" value="PCN-bd_Tpept"/>
</dbReference>
<evidence type="ECO:0000256" key="12">
    <source>
        <dbReference type="ARBA" id="ARBA00023316"/>
    </source>
</evidence>
<dbReference type="AlphaFoldDB" id="A0A3B1CDU3"/>
<protein>
    <recommendedName>
        <fullName evidence="13">peptidoglycan glycosyltransferase</fullName>
        <ecNumber evidence="13">2.4.99.28</ecNumber>
    </recommendedName>
</protein>
<comment type="catalytic activity">
    <reaction evidence="14">
        <text>[GlcNAc-(1-&gt;4)-Mur2Ac(oyl-L-Ala-gamma-D-Glu-L-Lys-D-Ala-D-Ala)](n)-di-trans,octa-cis-undecaprenyl diphosphate + beta-D-GlcNAc-(1-&gt;4)-Mur2Ac(oyl-L-Ala-gamma-D-Glu-L-Lys-D-Ala-D-Ala)-di-trans,octa-cis-undecaprenyl diphosphate = [GlcNAc-(1-&gt;4)-Mur2Ac(oyl-L-Ala-gamma-D-Glu-L-Lys-D-Ala-D-Ala)](n+1)-di-trans,octa-cis-undecaprenyl diphosphate + di-trans,octa-cis-undecaprenyl diphosphate + H(+)</text>
        <dbReference type="Rhea" id="RHEA:23708"/>
        <dbReference type="Rhea" id="RHEA-COMP:9602"/>
        <dbReference type="Rhea" id="RHEA-COMP:9603"/>
        <dbReference type="ChEBI" id="CHEBI:15378"/>
        <dbReference type="ChEBI" id="CHEBI:58405"/>
        <dbReference type="ChEBI" id="CHEBI:60033"/>
        <dbReference type="ChEBI" id="CHEBI:78435"/>
        <dbReference type="EC" id="2.4.99.28"/>
    </reaction>
</comment>
<evidence type="ECO:0000259" key="16">
    <source>
        <dbReference type="Pfam" id="PF00905"/>
    </source>
</evidence>
<dbReference type="SUPFAM" id="SSF56601">
    <property type="entry name" value="beta-lactamase/transpeptidase-like"/>
    <property type="match status" value="1"/>
</dbReference>
<keyword evidence="15" id="KW-0812">Transmembrane</keyword>
<dbReference type="GO" id="GO:0006508">
    <property type="term" value="P:proteolysis"/>
    <property type="evidence" value="ECO:0007669"/>
    <property type="project" value="UniProtKB-KW"/>
</dbReference>
<evidence type="ECO:0000256" key="5">
    <source>
        <dbReference type="ARBA" id="ARBA00022676"/>
    </source>
</evidence>
<evidence type="ECO:0000256" key="10">
    <source>
        <dbReference type="ARBA" id="ARBA00023136"/>
    </source>
</evidence>
<dbReference type="Pfam" id="PF00905">
    <property type="entry name" value="Transpeptidase"/>
    <property type="match status" value="1"/>
</dbReference>
<reference evidence="18" key="1">
    <citation type="submission" date="2018-06" db="EMBL/GenBank/DDBJ databases">
        <authorList>
            <person name="Zhirakovskaya E."/>
        </authorList>
    </citation>
    <scope>NUCLEOTIDE SEQUENCE</scope>
</reference>
<dbReference type="GO" id="GO:0008360">
    <property type="term" value="P:regulation of cell shape"/>
    <property type="evidence" value="ECO:0007669"/>
    <property type="project" value="UniProtKB-KW"/>
</dbReference>
<keyword evidence="6 18" id="KW-0808">Transferase</keyword>
<dbReference type="InterPro" id="IPR036950">
    <property type="entry name" value="PBP_transglycosylase"/>
</dbReference>
<evidence type="ECO:0000256" key="1">
    <source>
        <dbReference type="ARBA" id="ARBA00004236"/>
    </source>
</evidence>
<keyword evidence="7" id="KW-0378">Hydrolase</keyword>
<evidence type="ECO:0000313" key="18">
    <source>
        <dbReference type="EMBL" id="VAX26392.1"/>
    </source>
</evidence>
<keyword evidence="2" id="KW-1003">Cell membrane</keyword>
<dbReference type="Gene3D" id="1.10.3810.10">
    <property type="entry name" value="Biosynthetic peptidoglycan transglycosylase-like"/>
    <property type="match status" value="1"/>
</dbReference>
<keyword evidence="10 15" id="KW-0472">Membrane</keyword>
<dbReference type="InterPro" id="IPR023346">
    <property type="entry name" value="Lysozyme-like_dom_sf"/>
</dbReference>
<dbReference type="InterPro" id="IPR012338">
    <property type="entry name" value="Beta-lactam/transpept-like"/>
</dbReference>
<dbReference type="EMBL" id="UOGD01000336">
    <property type="protein sequence ID" value="VAX26392.1"/>
    <property type="molecule type" value="Genomic_DNA"/>
</dbReference>
<evidence type="ECO:0000256" key="9">
    <source>
        <dbReference type="ARBA" id="ARBA00022984"/>
    </source>
</evidence>
<dbReference type="Gene3D" id="3.40.710.10">
    <property type="entry name" value="DD-peptidase/beta-lactamase superfamily"/>
    <property type="match status" value="2"/>
</dbReference>
<dbReference type="GO" id="GO:0009252">
    <property type="term" value="P:peptidoglycan biosynthetic process"/>
    <property type="evidence" value="ECO:0007669"/>
    <property type="project" value="UniProtKB-KW"/>
</dbReference>
<dbReference type="PANTHER" id="PTHR32282">
    <property type="entry name" value="BINDING PROTEIN TRANSPEPTIDASE, PUTATIVE-RELATED"/>
    <property type="match status" value="1"/>
</dbReference>
<feature type="domain" description="Glycosyl transferase family 51" evidence="17">
    <location>
        <begin position="70"/>
        <end position="249"/>
    </location>
</feature>
<feature type="domain" description="Penicillin-binding protein transpeptidase" evidence="16">
    <location>
        <begin position="403"/>
        <end position="675"/>
    </location>
</feature>
<dbReference type="PANTHER" id="PTHR32282:SF11">
    <property type="entry name" value="PENICILLIN-BINDING PROTEIN 1B"/>
    <property type="match status" value="1"/>
</dbReference>
<gene>
    <name evidence="18" type="ORF">MNBD_IGNAVI01-1924</name>
</gene>
<sequence>MAEQSKKEKKDKKKSFGFKKLFWSLVSFLVIVFILGMFLFIQNVSSGLPSLEQLENPKQSLASIVFSDDGEEIGRFFRESRVETRYDSIPKFLVDALISTEDKKFREHWGVDLQRLFKGIINTVFFGKRQGGSTITQQLAKNLYDLKVRDENIFETITRKVREWITAVQIEKTYTKNEILEMYFNTSYFGRGAYGVEMASRIFFNKRVEEINIPEAAVLVALLKSSVIYDPVRRYNNALQRRNTVLHEMYQDGHLSEEQYRAFIELPIEVHIDASRKKFKSSIAPHYIEFVRRKMERMADKYGYDLYEDGLTIETTLDTRMQKLANRVVTEQLALIQKEFDKRWDWRKHKNLLNELLDKAIKQRSDYRNAKSSEEKEIIYDKLKKNVAFVDSVQTIAQTIEVGFVVLDSKNGNIKAMVGGRDVTQGRGLNHVTQIKRQPGSAFKPIIYTVAIDNGLYPAYPILNQPFDYNGWTPMNFDSTNVGGFLTLRDGIKNSVNLIAARLIIEGHVPLWKVGQYARKMGIKTKLNLFPAIALGASEVVPLELTSVFGTIANKGIYNEPMAILKIEDNNGILLDAFAPKSHEAISAEAAYVITSMLETVMNEGTARRIRSIHHFLRPAAGKTGTNGNYKDAWFMGFTPQLTAGVWVGFDDPRVSFTGAYGQGAKVAAPIWGEFMREIYDSLDLPIEYFEVPPSGDIVTVAFCKGSIYQMGNPRLYSPDCKSGKLTDIINIRDIPPSFNRNRDTTIVIFDKYAYIDTNSHEAVEIKE</sequence>
<accession>A0A3B1CDU3</accession>
<proteinExistence type="predicted"/>
<keyword evidence="8" id="KW-0133">Cell shape</keyword>
<dbReference type="NCBIfam" id="TIGR02074">
    <property type="entry name" value="PBP_1a_fam"/>
    <property type="match status" value="1"/>
</dbReference>
<keyword evidence="5 18" id="KW-0328">Glycosyltransferase</keyword>
<evidence type="ECO:0000256" key="6">
    <source>
        <dbReference type="ARBA" id="ARBA00022679"/>
    </source>
</evidence>
<evidence type="ECO:0000256" key="15">
    <source>
        <dbReference type="SAM" id="Phobius"/>
    </source>
</evidence>
<dbReference type="InterPro" id="IPR001264">
    <property type="entry name" value="Glyco_trans_51"/>
</dbReference>